<keyword evidence="2" id="KW-0418">Kinase</keyword>
<dbReference type="SUPFAM" id="SSF111331">
    <property type="entry name" value="NAD kinase/diacylglycerol kinase-like"/>
    <property type="match status" value="1"/>
</dbReference>
<dbReference type="PANTHER" id="PTHR30492">
    <property type="entry name" value="METHYLGLYOXAL SYNTHASE"/>
    <property type="match status" value="1"/>
</dbReference>
<dbReference type="InterPro" id="IPR004363">
    <property type="entry name" value="Methylgl_synth"/>
</dbReference>
<keyword evidence="3" id="KW-1185">Reference proteome</keyword>
<reference evidence="3" key="1">
    <citation type="journal article" date="2019" name="Int. J. Syst. Evol. Microbiol.">
        <title>The Global Catalogue of Microorganisms (GCM) 10K type strain sequencing project: providing services to taxonomists for standard genome sequencing and annotation.</title>
        <authorList>
            <consortium name="The Broad Institute Genomics Platform"/>
            <consortium name="The Broad Institute Genome Sequencing Center for Infectious Disease"/>
            <person name="Wu L."/>
            <person name="Ma J."/>
        </authorList>
    </citation>
    <scope>NUCLEOTIDE SEQUENCE [LARGE SCALE GENOMIC DNA]</scope>
    <source>
        <strain evidence="3">JCM 14901</strain>
    </source>
</reference>
<dbReference type="InterPro" id="IPR016064">
    <property type="entry name" value="NAD/diacylglycerol_kinase_sf"/>
</dbReference>
<organism evidence="2 3">
    <name type="scientific">Microbacterium deminutum</name>
    <dbReference type="NCBI Taxonomy" id="344164"/>
    <lineage>
        <taxon>Bacteria</taxon>
        <taxon>Bacillati</taxon>
        <taxon>Actinomycetota</taxon>
        <taxon>Actinomycetes</taxon>
        <taxon>Micrococcales</taxon>
        <taxon>Microbacteriaceae</taxon>
        <taxon>Microbacterium</taxon>
    </lineage>
</organism>
<sequence length="338" mass="36259">MSDLEVVADDVATEPSAVGRVAAVVFNPIKVDLEAIKAAVKIEEAAAGWGRTLWFETSEEDPGQGPAAQALAAGVSMIVVAGGDGTVRAVAEAVRGHDVVLALLPSGTGNLLARNLDLTLDDLKGSIHSAFTGEDRKIDLAMVDVRRADSRTDTHAYLVMAGFGLDAKMLANTDDELKAKIGWLAYVKAIGLALRDKNQLHLRCTLDDGPARSLRAHTVIVGNCGSLQGNVQLFPDAVVDDGLLDIVLLRPETLFSWFQIVGKIMWENGVLSRTRAGRSVRTKDVRALTYLTGRRFVLTLKGPEKLEIDGDEFGEAIAIRTWVEPGALTVRVPLESAE</sequence>
<gene>
    <name evidence="2" type="ORF">GCM10009776_12790</name>
</gene>
<dbReference type="InterPro" id="IPR017438">
    <property type="entry name" value="ATP-NAD_kinase_N"/>
</dbReference>
<keyword evidence="2" id="KW-0808">Transferase</keyword>
<evidence type="ECO:0000313" key="2">
    <source>
        <dbReference type="EMBL" id="GAA1952374.1"/>
    </source>
</evidence>
<dbReference type="Proteomes" id="UP001499933">
    <property type="component" value="Unassembled WGS sequence"/>
</dbReference>
<evidence type="ECO:0000259" key="1">
    <source>
        <dbReference type="PROSITE" id="PS50146"/>
    </source>
</evidence>
<dbReference type="InterPro" id="IPR045540">
    <property type="entry name" value="YegS/DAGK_C"/>
</dbReference>
<dbReference type="RefSeq" id="WP_344092512.1">
    <property type="nucleotide sequence ID" value="NZ_BAAAOG010000002.1"/>
</dbReference>
<evidence type="ECO:0000313" key="3">
    <source>
        <dbReference type="Proteomes" id="UP001499933"/>
    </source>
</evidence>
<dbReference type="EMBL" id="BAAAOG010000002">
    <property type="protein sequence ID" value="GAA1952374.1"/>
    <property type="molecule type" value="Genomic_DNA"/>
</dbReference>
<dbReference type="InterPro" id="IPR001206">
    <property type="entry name" value="Diacylglycerol_kinase_cat_dom"/>
</dbReference>
<feature type="domain" description="DAGKc" evidence="1">
    <location>
        <begin position="67"/>
        <end position="147"/>
    </location>
</feature>
<name>A0ABP5BTM2_9MICO</name>
<comment type="caution">
    <text evidence="2">The sequence shown here is derived from an EMBL/GenBank/DDBJ whole genome shotgun (WGS) entry which is preliminary data.</text>
</comment>
<dbReference type="Pfam" id="PF00781">
    <property type="entry name" value="DAGK_cat"/>
    <property type="match status" value="1"/>
</dbReference>
<dbReference type="Gene3D" id="2.60.200.40">
    <property type="match status" value="1"/>
</dbReference>
<dbReference type="GO" id="GO:0016301">
    <property type="term" value="F:kinase activity"/>
    <property type="evidence" value="ECO:0007669"/>
    <property type="project" value="UniProtKB-KW"/>
</dbReference>
<proteinExistence type="predicted"/>
<dbReference type="PROSITE" id="PS50146">
    <property type="entry name" value="DAGK"/>
    <property type="match status" value="1"/>
</dbReference>
<dbReference type="Pfam" id="PF19279">
    <property type="entry name" value="YegS_C"/>
    <property type="match status" value="1"/>
</dbReference>
<dbReference type="PANTHER" id="PTHR30492:SF0">
    <property type="entry name" value="METHYLGLYOXAL SYNTHASE"/>
    <property type="match status" value="1"/>
</dbReference>
<accession>A0ABP5BTM2</accession>
<protein>
    <submittedName>
        <fullName evidence="2">Diacylglycerol kinase family protein</fullName>
    </submittedName>
</protein>
<dbReference type="Gene3D" id="3.40.50.10330">
    <property type="entry name" value="Probable inorganic polyphosphate/atp-NAD kinase, domain 1"/>
    <property type="match status" value="1"/>
</dbReference>